<protein>
    <submittedName>
        <fullName evidence="1">Uncharacterized protein</fullName>
    </submittedName>
</protein>
<organism evidence="1">
    <name type="scientific">Terrestrivirus sp</name>
    <dbReference type="NCBI Taxonomy" id="2487775"/>
    <lineage>
        <taxon>Viruses</taxon>
        <taxon>Varidnaviria</taxon>
        <taxon>Bamfordvirae</taxon>
        <taxon>Nucleocytoviricota</taxon>
        <taxon>Megaviricetes</taxon>
        <taxon>Imitervirales</taxon>
        <taxon>Mimiviridae</taxon>
        <taxon>Klosneuvirinae</taxon>
    </lineage>
</organism>
<accession>A0A3G4ZLM7</accession>
<proteinExistence type="predicted"/>
<name>A0A3G4ZLM7_9VIRU</name>
<gene>
    <name evidence="1" type="ORF">Terrestrivirus3_21</name>
</gene>
<evidence type="ECO:0000313" key="1">
    <source>
        <dbReference type="EMBL" id="AYV75752.1"/>
    </source>
</evidence>
<reference evidence="1" key="1">
    <citation type="submission" date="2018-10" db="EMBL/GenBank/DDBJ databases">
        <title>Hidden diversity of soil giant viruses.</title>
        <authorList>
            <person name="Schulz F."/>
            <person name="Alteio L."/>
            <person name="Goudeau D."/>
            <person name="Ryan E.M."/>
            <person name="Malmstrom R.R."/>
            <person name="Blanchard J."/>
            <person name="Woyke T."/>
        </authorList>
    </citation>
    <scope>NUCLEOTIDE SEQUENCE</scope>
    <source>
        <strain evidence="1">TEV1</strain>
    </source>
</reference>
<sequence length="138" mass="16244">MTNPNDKKIKILISNFNNYTNILATFIANTSPNSNMKMYKGEIERLVDEGSKVMIDTFTLNVLRYEEQIMEGDEAFFVGNNYSDITQNDRNMVNRMFEFKSIWKILTENNKNVIIKYMQLLCQISRAYFEIVVENKIN</sequence>
<dbReference type="EMBL" id="MK071981">
    <property type="protein sequence ID" value="AYV75752.1"/>
    <property type="molecule type" value="Genomic_DNA"/>
</dbReference>